<name>A0ACB6R2G9_9PLEO</name>
<gene>
    <name evidence="1" type="ORF">BDR25DRAFT_302344</name>
</gene>
<evidence type="ECO:0000313" key="2">
    <source>
        <dbReference type="Proteomes" id="UP000799755"/>
    </source>
</evidence>
<dbReference type="Proteomes" id="UP000799755">
    <property type="component" value="Unassembled WGS sequence"/>
</dbReference>
<evidence type="ECO:0000313" key="1">
    <source>
        <dbReference type="EMBL" id="KAF2473458.1"/>
    </source>
</evidence>
<proteinExistence type="predicted"/>
<comment type="caution">
    <text evidence="1">The sequence shown here is derived from an EMBL/GenBank/DDBJ whole genome shotgun (WGS) entry which is preliminary data.</text>
</comment>
<organism evidence="1 2">
    <name type="scientific">Lindgomyces ingoldianus</name>
    <dbReference type="NCBI Taxonomy" id="673940"/>
    <lineage>
        <taxon>Eukaryota</taxon>
        <taxon>Fungi</taxon>
        <taxon>Dikarya</taxon>
        <taxon>Ascomycota</taxon>
        <taxon>Pezizomycotina</taxon>
        <taxon>Dothideomycetes</taxon>
        <taxon>Pleosporomycetidae</taxon>
        <taxon>Pleosporales</taxon>
        <taxon>Lindgomycetaceae</taxon>
        <taxon>Lindgomyces</taxon>
    </lineage>
</organism>
<protein>
    <submittedName>
        <fullName evidence="1">Uncharacterized protein</fullName>
    </submittedName>
</protein>
<reference evidence="1" key="1">
    <citation type="journal article" date="2020" name="Stud. Mycol.">
        <title>101 Dothideomycetes genomes: a test case for predicting lifestyles and emergence of pathogens.</title>
        <authorList>
            <person name="Haridas S."/>
            <person name="Albert R."/>
            <person name="Binder M."/>
            <person name="Bloem J."/>
            <person name="Labutti K."/>
            <person name="Salamov A."/>
            <person name="Andreopoulos B."/>
            <person name="Baker S."/>
            <person name="Barry K."/>
            <person name="Bills G."/>
            <person name="Bluhm B."/>
            <person name="Cannon C."/>
            <person name="Castanera R."/>
            <person name="Culley D."/>
            <person name="Daum C."/>
            <person name="Ezra D."/>
            <person name="Gonzalez J."/>
            <person name="Henrissat B."/>
            <person name="Kuo A."/>
            <person name="Liang C."/>
            <person name="Lipzen A."/>
            <person name="Lutzoni F."/>
            <person name="Magnuson J."/>
            <person name="Mondo S."/>
            <person name="Nolan M."/>
            <person name="Ohm R."/>
            <person name="Pangilinan J."/>
            <person name="Park H.-J."/>
            <person name="Ramirez L."/>
            <person name="Alfaro M."/>
            <person name="Sun H."/>
            <person name="Tritt A."/>
            <person name="Yoshinaga Y."/>
            <person name="Zwiers L.-H."/>
            <person name="Turgeon B."/>
            <person name="Goodwin S."/>
            <person name="Spatafora J."/>
            <person name="Crous P."/>
            <person name="Grigoriev I."/>
        </authorList>
    </citation>
    <scope>NUCLEOTIDE SEQUENCE</scope>
    <source>
        <strain evidence="1">ATCC 200398</strain>
    </source>
</reference>
<dbReference type="EMBL" id="MU003500">
    <property type="protein sequence ID" value="KAF2473458.1"/>
    <property type="molecule type" value="Genomic_DNA"/>
</dbReference>
<accession>A0ACB6R2G9</accession>
<keyword evidence="2" id="KW-1185">Reference proteome</keyword>
<sequence>MLFNLVSSVLALYLSTLSHALPLDGPSKPQNHLVPRAKSYSIVNVDGGSTAAQEATTVIEETTKTKTVRVTDVAPTVTDKVTTVVVSTQPASTTSQSSSSSFSTWGEPFHLTPDPTSEAPETISSGPSSIPTISFAMASTPESPPLPPPTSSGNPTETGEPSIVTVVITATKAVPTEYYDNGLWHTSYPVKTFETVVTTVLNSTSTQIRTPTITALSTPSVLLPTLDASSASSYNHTQIPGRRRAWIL</sequence>